<dbReference type="AlphaFoldDB" id="A0A7J7M1S0"/>
<sequence length="116" mass="13649">MDDRVILGRTPSSIVSHEELRHRIGALLPNQGQKVMYVQLYIYNPCATLHSRQRRNPHLRRDVLKIIEDILLQSKPLCELYRRAYEVLEDAAGEDENFNVLRLIIIDTIFHQLMKL</sequence>
<proteinExistence type="predicted"/>
<evidence type="ECO:0000313" key="2">
    <source>
        <dbReference type="Proteomes" id="UP000541444"/>
    </source>
</evidence>
<dbReference type="EMBL" id="JACGCM010001825">
    <property type="protein sequence ID" value="KAF6148829.1"/>
    <property type="molecule type" value="Genomic_DNA"/>
</dbReference>
<reference evidence="1 2" key="1">
    <citation type="journal article" date="2020" name="IScience">
        <title>Genome Sequencing of the Endangered Kingdonia uniflora (Circaeasteraceae, Ranunculales) Reveals Potential Mechanisms of Evolutionary Specialization.</title>
        <authorList>
            <person name="Sun Y."/>
            <person name="Deng T."/>
            <person name="Zhang A."/>
            <person name="Moore M.J."/>
            <person name="Landis J.B."/>
            <person name="Lin N."/>
            <person name="Zhang H."/>
            <person name="Zhang X."/>
            <person name="Huang J."/>
            <person name="Zhang X."/>
            <person name="Sun H."/>
            <person name="Wang H."/>
        </authorList>
    </citation>
    <scope>NUCLEOTIDE SEQUENCE [LARGE SCALE GENOMIC DNA]</scope>
    <source>
        <strain evidence="1">TB1705</strain>
        <tissue evidence="1">Leaf</tissue>
    </source>
</reference>
<accession>A0A7J7M1S0</accession>
<evidence type="ECO:0000313" key="1">
    <source>
        <dbReference type="EMBL" id="KAF6148829.1"/>
    </source>
</evidence>
<organism evidence="1 2">
    <name type="scientific">Kingdonia uniflora</name>
    <dbReference type="NCBI Taxonomy" id="39325"/>
    <lineage>
        <taxon>Eukaryota</taxon>
        <taxon>Viridiplantae</taxon>
        <taxon>Streptophyta</taxon>
        <taxon>Embryophyta</taxon>
        <taxon>Tracheophyta</taxon>
        <taxon>Spermatophyta</taxon>
        <taxon>Magnoliopsida</taxon>
        <taxon>Ranunculales</taxon>
        <taxon>Circaeasteraceae</taxon>
        <taxon>Kingdonia</taxon>
    </lineage>
</organism>
<dbReference type="Proteomes" id="UP000541444">
    <property type="component" value="Unassembled WGS sequence"/>
</dbReference>
<name>A0A7J7M1S0_9MAGN</name>
<dbReference type="OrthoDB" id="1928976at2759"/>
<gene>
    <name evidence="1" type="ORF">GIB67_014200</name>
</gene>
<keyword evidence="2" id="KW-1185">Reference proteome</keyword>
<comment type="caution">
    <text evidence="1">The sequence shown here is derived from an EMBL/GenBank/DDBJ whole genome shotgun (WGS) entry which is preliminary data.</text>
</comment>
<protein>
    <submittedName>
        <fullName evidence="1">Uncharacterized protein</fullName>
    </submittedName>
</protein>